<name>A0A1W1ZGB1_9BURK</name>
<dbReference type="EMBL" id="FWXJ01000005">
    <property type="protein sequence ID" value="SMC47386.1"/>
    <property type="molecule type" value="Genomic_DNA"/>
</dbReference>
<evidence type="ECO:0000256" key="3">
    <source>
        <dbReference type="SAM" id="SignalP"/>
    </source>
</evidence>
<keyword evidence="6" id="KW-1185">Reference proteome</keyword>
<dbReference type="STRING" id="1938817.SAMN06296008_105103"/>
<dbReference type="InterPro" id="IPR051010">
    <property type="entry name" value="BCAA_transport"/>
</dbReference>
<dbReference type="Pfam" id="PF13458">
    <property type="entry name" value="Peripla_BP_6"/>
    <property type="match status" value="1"/>
</dbReference>
<protein>
    <submittedName>
        <fullName evidence="5">Branched-chain amino acid transport system substrate-binding protein</fullName>
    </submittedName>
</protein>
<dbReference type="SUPFAM" id="SSF53822">
    <property type="entry name" value="Periplasmic binding protein-like I"/>
    <property type="match status" value="1"/>
</dbReference>
<evidence type="ECO:0000313" key="5">
    <source>
        <dbReference type="EMBL" id="SMC47386.1"/>
    </source>
</evidence>
<evidence type="ECO:0000256" key="1">
    <source>
        <dbReference type="ARBA" id="ARBA00010062"/>
    </source>
</evidence>
<evidence type="ECO:0000259" key="4">
    <source>
        <dbReference type="Pfam" id="PF13458"/>
    </source>
</evidence>
<dbReference type="PANTHER" id="PTHR30483">
    <property type="entry name" value="LEUCINE-SPECIFIC-BINDING PROTEIN"/>
    <property type="match status" value="1"/>
</dbReference>
<dbReference type="RefSeq" id="WP_084283262.1">
    <property type="nucleotide sequence ID" value="NZ_FWXJ01000005.1"/>
</dbReference>
<keyword evidence="2 3" id="KW-0732">Signal</keyword>
<comment type="similarity">
    <text evidence="1">Belongs to the leucine-binding protein family.</text>
</comment>
<dbReference type="Gene3D" id="3.40.50.2300">
    <property type="match status" value="2"/>
</dbReference>
<dbReference type="Proteomes" id="UP000192708">
    <property type="component" value="Unassembled WGS sequence"/>
</dbReference>
<dbReference type="AlphaFoldDB" id="A0A1W1ZGB1"/>
<evidence type="ECO:0000256" key="2">
    <source>
        <dbReference type="ARBA" id="ARBA00022729"/>
    </source>
</evidence>
<dbReference type="CDD" id="cd06332">
    <property type="entry name" value="PBP1_aromatic_compounds-like"/>
    <property type="match status" value="1"/>
</dbReference>
<feature type="chain" id="PRO_5012235697" evidence="3">
    <location>
        <begin position="28"/>
        <end position="417"/>
    </location>
</feature>
<accession>A0A1W1ZGB1</accession>
<proteinExistence type="inferred from homology"/>
<reference evidence="5 6" key="1">
    <citation type="submission" date="2017-04" db="EMBL/GenBank/DDBJ databases">
        <authorList>
            <person name="Afonso C.L."/>
            <person name="Miller P.J."/>
            <person name="Scott M.A."/>
            <person name="Spackman E."/>
            <person name="Goraichik I."/>
            <person name="Dimitrov K.M."/>
            <person name="Suarez D.L."/>
            <person name="Swayne D.E."/>
        </authorList>
    </citation>
    <scope>NUCLEOTIDE SEQUENCE [LARGE SCALE GENOMIC DNA]</scope>
    <source>
        <strain evidence="5 6">VK13</strain>
    </source>
</reference>
<feature type="domain" description="Leucine-binding protein" evidence="4">
    <location>
        <begin position="32"/>
        <end position="371"/>
    </location>
</feature>
<gene>
    <name evidence="5" type="ORF">SAMN06296008_105103</name>
</gene>
<dbReference type="InterPro" id="IPR028082">
    <property type="entry name" value="Peripla_BP_I"/>
</dbReference>
<sequence length="417" mass="45804">MHLKRKTLAILIASLGIGLGSFQTTFAASTDPIRVGFLTIKSGALAAGGIQMEEAIKLFLKERNNTIAGRKVELFTGDTGGQPAITKAKMQEMVEKHKVHVVIGPLAAFEAIAVDDYIKRSEVPTISPSAGAEDLTQRKPNPWFVRAVGSSAQANHPLGEYAAKELKYKRIAIIGDDFAFGHENVGGFQRTFEENGGKVVQKLWAPLNTADYGAYISQIKPNIDAVYVAFAGSNGVKFLRQYKEYGMKEKLPVIANMTAVDEGILGSMGDEALDIISSGWYAETIKNPNNEKFAQGMIKDFKQAPGYYSVGAYGAALMLEKALKEVKGNIENKADFMSALRNVTVNDDPRGKITLDALGNPIMNVYIRKVVRIDGRLTNNIIKTYPNVTQFWNYKTAEFISKPVYSRDYPVSNNIEK</sequence>
<dbReference type="OrthoDB" id="9783240at2"/>
<dbReference type="InterPro" id="IPR028081">
    <property type="entry name" value="Leu-bd"/>
</dbReference>
<dbReference type="PANTHER" id="PTHR30483:SF6">
    <property type="entry name" value="PERIPLASMIC BINDING PROTEIN OF ABC TRANSPORTER FOR NATURAL AMINO ACIDS"/>
    <property type="match status" value="1"/>
</dbReference>
<evidence type="ECO:0000313" key="6">
    <source>
        <dbReference type="Proteomes" id="UP000192708"/>
    </source>
</evidence>
<feature type="signal peptide" evidence="3">
    <location>
        <begin position="1"/>
        <end position="27"/>
    </location>
</feature>
<organism evidence="5 6">
    <name type="scientific">Polynucleobacter kasalickyi</name>
    <dbReference type="NCBI Taxonomy" id="1938817"/>
    <lineage>
        <taxon>Bacteria</taxon>
        <taxon>Pseudomonadati</taxon>
        <taxon>Pseudomonadota</taxon>
        <taxon>Betaproteobacteria</taxon>
        <taxon>Burkholderiales</taxon>
        <taxon>Burkholderiaceae</taxon>
        <taxon>Polynucleobacter</taxon>
    </lineage>
</organism>